<evidence type="ECO:0000256" key="1">
    <source>
        <dbReference type="ARBA" id="ARBA00022475"/>
    </source>
</evidence>
<organism evidence="8 9">
    <name type="scientific">Durusdinium trenchii</name>
    <dbReference type="NCBI Taxonomy" id="1381693"/>
    <lineage>
        <taxon>Eukaryota</taxon>
        <taxon>Sar</taxon>
        <taxon>Alveolata</taxon>
        <taxon>Dinophyceae</taxon>
        <taxon>Suessiales</taxon>
        <taxon>Symbiodiniaceae</taxon>
        <taxon>Durusdinium</taxon>
    </lineage>
</organism>
<keyword evidence="1" id="KW-1003">Cell membrane</keyword>
<reference evidence="8 9" key="1">
    <citation type="submission" date="2024-02" db="EMBL/GenBank/DDBJ databases">
        <authorList>
            <person name="Chen Y."/>
            <person name="Shah S."/>
            <person name="Dougan E. K."/>
            <person name="Thang M."/>
            <person name="Chan C."/>
        </authorList>
    </citation>
    <scope>NUCLEOTIDE SEQUENCE [LARGE SCALE GENOMIC DNA]</scope>
</reference>
<accession>A0ABP0ILE5</accession>
<gene>
    <name evidence="8" type="ORF">CCMP2556_LOCUS7278</name>
</gene>
<evidence type="ECO:0000256" key="5">
    <source>
        <dbReference type="ARBA" id="ARBA00023136"/>
    </source>
</evidence>
<comment type="caution">
    <text evidence="8">The sequence shown here is derived from an EMBL/GenBank/DDBJ whole genome shotgun (WGS) entry which is preliminary data.</text>
</comment>
<evidence type="ECO:0000256" key="3">
    <source>
        <dbReference type="ARBA" id="ARBA00022692"/>
    </source>
</evidence>
<feature type="transmembrane region" description="Helical" evidence="7">
    <location>
        <begin position="46"/>
        <end position="65"/>
    </location>
</feature>
<evidence type="ECO:0008006" key="10">
    <source>
        <dbReference type="Google" id="ProtNLM"/>
    </source>
</evidence>
<dbReference type="InterPro" id="IPR001640">
    <property type="entry name" value="Lgt"/>
</dbReference>
<feature type="transmembrane region" description="Helical" evidence="7">
    <location>
        <begin position="115"/>
        <end position="135"/>
    </location>
</feature>
<keyword evidence="4 7" id="KW-1133">Transmembrane helix</keyword>
<evidence type="ECO:0000313" key="9">
    <source>
        <dbReference type="Proteomes" id="UP001642484"/>
    </source>
</evidence>
<dbReference type="PANTHER" id="PTHR30589">
    <property type="entry name" value="PROLIPOPROTEIN DIACYLGLYCERYL TRANSFERASE"/>
    <property type="match status" value="1"/>
</dbReference>
<feature type="transmembrane region" description="Helical" evidence="7">
    <location>
        <begin position="254"/>
        <end position="277"/>
    </location>
</feature>
<proteinExistence type="predicted"/>
<name>A0ABP0ILE5_9DINO</name>
<evidence type="ECO:0000256" key="2">
    <source>
        <dbReference type="ARBA" id="ARBA00022679"/>
    </source>
</evidence>
<sequence length="308" mass="33221">MKSKAEPGHLHRARPLPGRGQSQMLVASFVNPVLFTLPFGFKVYTYGVFIAAALFSCVVVVESELKRLKVSADGAMMMLAFIPGFGIGSKVHLLVSAIAAGGAVPNMSLESGHSFMGSAVGGLLTAAAYGLWCGLRPLPLLDIIAPLVPLGHAVGKIGCFLSGDGCYGPRSDAPWAVSFPNGLMPTKEAVHPTPLYECTLSMTLFLFLHFFVSLPSEGGPSRNVGVRSALTLSLYGLERMAIEPFRRHPPSEYLFGLTEYQFLAVIFILLGGVLYILGGTTDPWPLRFPKKENAEETEEKTEDEKKED</sequence>
<evidence type="ECO:0000313" key="8">
    <source>
        <dbReference type="EMBL" id="CAK9003409.1"/>
    </source>
</evidence>
<keyword evidence="2" id="KW-0808">Transferase</keyword>
<protein>
    <recommendedName>
        <fullName evidence="10">Prolipoprotein diacylglyceryl transferase</fullName>
    </recommendedName>
</protein>
<evidence type="ECO:0000256" key="6">
    <source>
        <dbReference type="SAM" id="MobiDB-lite"/>
    </source>
</evidence>
<dbReference type="PANTHER" id="PTHR30589:SF0">
    <property type="entry name" value="PHOSPHATIDYLGLYCEROL--PROLIPOPROTEIN DIACYLGLYCERYL TRANSFERASE"/>
    <property type="match status" value="1"/>
</dbReference>
<dbReference type="Proteomes" id="UP001642484">
    <property type="component" value="Unassembled WGS sequence"/>
</dbReference>
<keyword evidence="9" id="KW-1185">Reference proteome</keyword>
<dbReference type="Pfam" id="PF01790">
    <property type="entry name" value="LGT"/>
    <property type="match status" value="1"/>
</dbReference>
<evidence type="ECO:0000256" key="4">
    <source>
        <dbReference type="ARBA" id="ARBA00022989"/>
    </source>
</evidence>
<keyword evidence="5 7" id="KW-0472">Membrane</keyword>
<feature type="transmembrane region" description="Helical" evidence="7">
    <location>
        <begin position="77"/>
        <end position="103"/>
    </location>
</feature>
<feature type="region of interest" description="Disordered" evidence="6">
    <location>
        <begin position="287"/>
        <end position="308"/>
    </location>
</feature>
<keyword evidence="3 7" id="KW-0812">Transmembrane</keyword>
<dbReference type="EMBL" id="CAXAMN010003213">
    <property type="protein sequence ID" value="CAK9003409.1"/>
    <property type="molecule type" value="Genomic_DNA"/>
</dbReference>
<evidence type="ECO:0000256" key="7">
    <source>
        <dbReference type="SAM" id="Phobius"/>
    </source>
</evidence>